<evidence type="ECO:0000256" key="2">
    <source>
        <dbReference type="ARBA" id="ARBA00022448"/>
    </source>
</evidence>
<keyword evidence="2 8" id="KW-0813">Transport</keyword>
<dbReference type="InterPro" id="IPR021731">
    <property type="entry name" value="AMIN_dom"/>
</dbReference>
<evidence type="ECO:0000256" key="5">
    <source>
        <dbReference type="ARBA" id="ARBA00023136"/>
    </source>
</evidence>
<evidence type="ECO:0000313" key="12">
    <source>
        <dbReference type="EMBL" id="KRO95197.1"/>
    </source>
</evidence>
<feature type="signal peptide" evidence="10">
    <location>
        <begin position="1"/>
        <end position="29"/>
    </location>
</feature>
<dbReference type="Proteomes" id="UP000051213">
    <property type="component" value="Unassembled WGS sequence"/>
</dbReference>
<dbReference type="Gene3D" id="2.60.40.3470">
    <property type="match status" value="1"/>
</dbReference>
<dbReference type="InterPro" id="IPR004846">
    <property type="entry name" value="T2SS/T3SS_dom"/>
</dbReference>
<gene>
    <name evidence="12" type="ORF">ABS24_02175</name>
</gene>
<dbReference type="Pfam" id="PF11741">
    <property type="entry name" value="AMIN"/>
    <property type="match status" value="1"/>
</dbReference>
<dbReference type="InterPro" id="IPR051808">
    <property type="entry name" value="Type_IV_pilus_biogenesis"/>
</dbReference>
<evidence type="ECO:0000256" key="1">
    <source>
        <dbReference type="ARBA" id="ARBA00004370"/>
    </source>
</evidence>
<dbReference type="EMBL" id="LICA01000101">
    <property type="protein sequence ID" value="KRO95197.1"/>
    <property type="molecule type" value="Genomic_DNA"/>
</dbReference>
<comment type="subcellular location">
    <subcellularLocation>
        <location evidence="8">Cell outer membrane</location>
    </subcellularLocation>
    <subcellularLocation>
        <location evidence="1">Membrane</location>
    </subcellularLocation>
</comment>
<feature type="chain" id="PRO_5006425309" description="Secretin/TonB short N-terminal domain-containing protein" evidence="10">
    <location>
        <begin position="30"/>
        <end position="592"/>
    </location>
</feature>
<dbReference type="GO" id="GO:0009279">
    <property type="term" value="C:cell outer membrane"/>
    <property type="evidence" value="ECO:0007669"/>
    <property type="project" value="UniProtKB-SubCell"/>
</dbReference>
<comment type="caution">
    <text evidence="12">The sequence shown here is derived from an EMBL/GenBank/DDBJ whole genome shotgun (WGS) entry which is preliminary data.</text>
</comment>
<evidence type="ECO:0000256" key="10">
    <source>
        <dbReference type="SAM" id="SignalP"/>
    </source>
</evidence>
<evidence type="ECO:0000256" key="6">
    <source>
        <dbReference type="ARBA" id="ARBA00023237"/>
    </source>
</evidence>
<comment type="similarity">
    <text evidence="7">Belongs to the bacterial secretin family.</text>
</comment>
<keyword evidence="4" id="KW-0653">Protein transport</keyword>
<organism evidence="12 13">
    <name type="scientific">SAR92 bacterium BACL26 MAG-121220-bin70</name>
    <dbReference type="NCBI Taxonomy" id="1655626"/>
    <lineage>
        <taxon>Bacteria</taxon>
        <taxon>Pseudomonadati</taxon>
        <taxon>Pseudomonadota</taxon>
        <taxon>Gammaproteobacteria</taxon>
        <taxon>Cellvibrionales</taxon>
        <taxon>Porticoccaceae</taxon>
        <taxon>SAR92 clade</taxon>
    </lineage>
</organism>
<reference evidence="12 13" key="1">
    <citation type="submission" date="2015-10" db="EMBL/GenBank/DDBJ databases">
        <title>Metagenome-Assembled Genomes uncover a global brackish microbiome.</title>
        <authorList>
            <person name="Hugerth L.W."/>
            <person name="Larsson J."/>
            <person name="Alneberg J."/>
            <person name="Lindh M.V."/>
            <person name="Legrand C."/>
            <person name="Pinhassi J."/>
            <person name="Andersson A.F."/>
        </authorList>
    </citation>
    <scope>NUCLEOTIDE SEQUENCE [LARGE SCALE GENOMIC DNA]</scope>
    <source>
        <strain evidence="12">BACL26 MAG-121220-bin70</strain>
    </source>
</reference>
<dbReference type="InterPro" id="IPR005644">
    <property type="entry name" value="NolW-like"/>
</dbReference>
<keyword evidence="5" id="KW-0472">Membrane</keyword>
<dbReference type="Pfam" id="PF03958">
    <property type="entry name" value="Secretin_N"/>
    <property type="match status" value="1"/>
</dbReference>
<dbReference type="InterPro" id="IPR013355">
    <property type="entry name" value="Pilus_4_PilQ"/>
</dbReference>
<proteinExistence type="inferred from homology"/>
<protein>
    <recommendedName>
        <fullName evidence="11">Secretin/TonB short N-terminal domain-containing protein</fullName>
    </recommendedName>
</protein>
<dbReference type="NCBIfam" id="TIGR02515">
    <property type="entry name" value="IV_pilus_PilQ"/>
    <property type="match status" value="1"/>
</dbReference>
<evidence type="ECO:0000256" key="8">
    <source>
        <dbReference type="RuleBase" id="RU004004"/>
    </source>
</evidence>
<dbReference type="InterPro" id="IPR001775">
    <property type="entry name" value="GspD/PilQ"/>
</dbReference>
<dbReference type="PRINTS" id="PR00811">
    <property type="entry name" value="BCTERIALGSPD"/>
</dbReference>
<name>A0A0R2UDT5_9GAMM</name>
<dbReference type="Pfam" id="PF00263">
    <property type="entry name" value="Secretin"/>
    <property type="match status" value="1"/>
</dbReference>
<dbReference type="InterPro" id="IPR038591">
    <property type="entry name" value="NolW-like_sf"/>
</dbReference>
<dbReference type="PANTHER" id="PTHR30604:SF1">
    <property type="entry name" value="DNA UTILIZATION PROTEIN HOFQ"/>
    <property type="match status" value="1"/>
</dbReference>
<dbReference type="InterPro" id="IPR011662">
    <property type="entry name" value="Secretin/TonB_short_N"/>
</dbReference>
<dbReference type="Pfam" id="PF07660">
    <property type="entry name" value="STN"/>
    <property type="match status" value="1"/>
</dbReference>
<evidence type="ECO:0000256" key="7">
    <source>
        <dbReference type="RuleBase" id="RU004003"/>
    </source>
</evidence>
<keyword evidence="3 10" id="KW-0732">Signal</keyword>
<feature type="region of interest" description="Disordered" evidence="9">
    <location>
        <begin position="284"/>
        <end position="311"/>
    </location>
</feature>
<dbReference type="PANTHER" id="PTHR30604">
    <property type="entry name" value="PROTEIN TRANSPORT PROTEIN HOFQ"/>
    <property type="match status" value="1"/>
</dbReference>
<evidence type="ECO:0000256" key="3">
    <source>
        <dbReference type="ARBA" id="ARBA00022729"/>
    </source>
</evidence>
<feature type="domain" description="Secretin/TonB short N-terminal" evidence="11">
    <location>
        <begin position="184"/>
        <end position="232"/>
    </location>
</feature>
<evidence type="ECO:0000256" key="4">
    <source>
        <dbReference type="ARBA" id="ARBA00022927"/>
    </source>
</evidence>
<accession>A0A0R2UDT5</accession>
<evidence type="ECO:0000256" key="9">
    <source>
        <dbReference type="SAM" id="MobiDB-lite"/>
    </source>
</evidence>
<evidence type="ECO:0000259" key="11">
    <source>
        <dbReference type="SMART" id="SM00965"/>
    </source>
</evidence>
<dbReference type="SMART" id="SM00965">
    <property type="entry name" value="STN"/>
    <property type="match status" value="1"/>
</dbReference>
<dbReference type="Gene3D" id="3.30.1370.130">
    <property type="match status" value="1"/>
</dbReference>
<sequence length="592" mass="64355">MRGKGSSMAKVTRCVFRCALTLGVSLFIALDLSSQEQALISDIDFGTSDEDGARLTVRYSDAAADIDVSVTEKKIIVRFKKTNLPQKLDRRLDVSDFPTPVATIDSEQIKSDVILIVATKGPFTYRKADNPGELILEISEKINRQPQFKKSSKTDSYTGDLIDLKFQNIKVRDVLEVIADFKSLNLVASDSVQGEITLNLSDVPWDQALDIIMQSKGLGKRRTGNVLLVAPIDEIAEREQKEVDRAKELLSLSPLVTYVARIKYAKAQEVFKLFSGRNDGVGSNGGGFKRGEPNGVRGNDHSDSSLFSERGSATMDDRTNTIIITDIQRKIDAFRILLATIDIPVQQVLIEARIVKATSDFRKELGASWGVMGRKGVDMITGLITDPSKQISGALAADLGVGGPASSFSLGYLSDSFLIDLELNALQAGGYGEIVSRPKVLTADKEKASIKSGVEIPYQAVTQAEGTKGGVVETQFKEAVLLLEVTPQITPDNRVIMDLLIKQDSVGSLSVNGEPAIDITEVSTQALVGNGQTLVLGGIFQSEELSSVDKVPFLGDLPGVGRLFRKELRTTDKREILIFITPKVIDDSLVDK</sequence>
<keyword evidence="6" id="KW-0998">Cell outer membrane</keyword>
<dbReference type="AlphaFoldDB" id="A0A0R2UDT5"/>
<evidence type="ECO:0000313" key="13">
    <source>
        <dbReference type="Proteomes" id="UP000051213"/>
    </source>
</evidence>
<dbReference type="GO" id="GO:0009306">
    <property type="term" value="P:protein secretion"/>
    <property type="evidence" value="ECO:0007669"/>
    <property type="project" value="InterPro"/>
</dbReference>
<dbReference type="Gene3D" id="3.30.1370.120">
    <property type="match status" value="1"/>
</dbReference>